<dbReference type="Pfam" id="PF01022">
    <property type="entry name" value="HTH_5"/>
    <property type="match status" value="1"/>
</dbReference>
<keyword evidence="6" id="KW-1185">Reference proteome</keyword>
<dbReference type="InterPro" id="IPR036390">
    <property type="entry name" value="WH_DNA-bd_sf"/>
</dbReference>
<evidence type="ECO:0000313" key="6">
    <source>
        <dbReference type="Proteomes" id="UP000005444"/>
    </source>
</evidence>
<name>G8PC57_PEDCP</name>
<dbReference type="NCBIfam" id="NF033788">
    <property type="entry name" value="HTH_metalloreg"/>
    <property type="match status" value="1"/>
</dbReference>
<evidence type="ECO:0000256" key="2">
    <source>
        <dbReference type="ARBA" id="ARBA00023125"/>
    </source>
</evidence>
<dbReference type="GO" id="GO:0003677">
    <property type="term" value="F:DNA binding"/>
    <property type="evidence" value="ECO:0007669"/>
    <property type="project" value="UniProtKB-KW"/>
</dbReference>
<dbReference type="PATRIC" id="fig|701521.8.peg.553"/>
<dbReference type="CDD" id="cd00090">
    <property type="entry name" value="HTH_ARSR"/>
    <property type="match status" value="1"/>
</dbReference>
<dbReference type="InterPro" id="IPR036388">
    <property type="entry name" value="WH-like_DNA-bd_sf"/>
</dbReference>
<dbReference type="GO" id="GO:0003700">
    <property type="term" value="F:DNA-binding transcription factor activity"/>
    <property type="evidence" value="ECO:0007669"/>
    <property type="project" value="InterPro"/>
</dbReference>
<organism evidence="5 6">
    <name type="scientific">Pediococcus claussenii (strain ATCC BAA-344 / DSM 14800 / JCM 18046 / KCTC 3811 / LMG 21948 / P06)</name>
    <dbReference type="NCBI Taxonomy" id="701521"/>
    <lineage>
        <taxon>Bacteria</taxon>
        <taxon>Bacillati</taxon>
        <taxon>Bacillota</taxon>
        <taxon>Bacilli</taxon>
        <taxon>Lactobacillales</taxon>
        <taxon>Lactobacillaceae</taxon>
        <taxon>Pediococcus</taxon>
    </lineage>
</organism>
<dbReference type="InterPro" id="IPR001845">
    <property type="entry name" value="HTH_ArsR_DNA-bd_dom"/>
</dbReference>
<dbReference type="PROSITE" id="PS50987">
    <property type="entry name" value="HTH_ARSR_2"/>
    <property type="match status" value="1"/>
</dbReference>
<dbReference type="SMART" id="SM00418">
    <property type="entry name" value="HTH_ARSR"/>
    <property type="match status" value="1"/>
</dbReference>
<protein>
    <submittedName>
        <fullName evidence="5">Transcriptional regulator, ArsR family</fullName>
    </submittedName>
</protein>
<dbReference type="InterPro" id="IPR011991">
    <property type="entry name" value="ArsR-like_HTH"/>
</dbReference>
<dbReference type="PANTHER" id="PTHR43132">
    <property type="entry name" value="ARSENICAL RESISTANCE OPERON REPRESSOR ARSR-RELATED"/>
    <property type="match status" value="1"/>
</dbReference>
<keyword evidence="3" id="KW-0804">Transcription</keyword>
<evidence type="ECO:0000259" key="4">
    <source>
        <dbReference type="PROSITE" id="PS50987"/>
    </source>
</evidence>
<gene>
    <name evidence="5" type="ordered locus">PECL_577</name>
</gene>
<accession>G8PC57</accession>
<feature type="domain" description="HTH arsR-type" evidence="4">
    <location>
        <begin position="9"/>
        <end position="104"/>
    </location>
</feature>
<dbReference type="eggNOG" id="COG0640">
    <property type="taxonomic scope" value="Bacteria"/>
</dbReference>
<evidence type="ECO:0000256" key="3">
    <source>
        <dbReference type="ARBA" id="ARBA00023163"/>
    </source>
</evidence>
<dbReference type="Gene3D" id="1.10.10.10">
    <property type="entry name" value="Winged helix-like DNA-binding domain superfamily/Winged helix DNA-binding domain"/>
    <property type="match status" value="1"/>
</dbReference>
<dbReference type="EMBL" id="CP003137">
    <property type="protein sequence ID" value="AEV94876.1"/>
    <property type="molecule type" value="Genomic_DNA"/>
</dbReference>
<dbReference type="SUPFAM" id="SSF46785">
    <property type="entry name" value="Winged helix' DNA-binding domain"/>
    <property type="match status" value="1"/>
</dbReference>
<keyword evidence="1" id="KW-0805">Transcription regulation</keyword>
<dbReference type="PANTHER" id="PTHR43132:SF6">
    <property type="entry name" value="HTH-TYPE TRANSCRIPTIONAL REPRESSOR CZRA"/>
    <property type="match status" value="1"/>
</dbReference>
<dbReference type="STRING" id="701521.PECL_577"/>
<dbReference type="HOGENOM" id="CLU_097806_8_1_9"/>
<dbReference type="Proteomes" id="UP000005444">
    <property type="component" value="Chromosome"/>
</dbReference>
<dbReference type="InterPro" id="IPR051011">
    <property type="entry name" value="Metal_resp_trans_reg"/>
</dbReference>
<dbReference type="KEGG" id="pce:PECL_577"/>
<dbReference type="PRINTS" id="PR00778">
    <property type="entry name" value="HTHARSR"/>
</dbReference>
<proteinExistence type="predicted"/>
<reference evidence="5 6" key="1">
    <citation type="journal article" date="2012" name="J. Bacteriol.">
        <title>Complete Genome Sequence of the Beer Spoilage Organism Pediococcus claussenii ATCC BAA-344T.</title>
        <authorList>
            <person name="Pittet V."/>
            <person name="Abegunde T."/>
            <person name="Marfleet T."/>
            <person name="Haakensen M."/>
            <person name="Morrow K."/>
            <person name="Jayaprakash T."/>
            <person name="Schroeder K."/>
            <person name="Trost B."/>
            <person name="Byrns S."/>
            <person name="Bergsveinson J."/>
            <person name="Kusalik A."/>
            <person name="Ziola B."/>
        </authorList>
    </citation>
    <scope>NUCLEOTIDE SEQUENCE [LARGE SCALE GENOMIC DNA]</scope>
    <source>
        <strain evidence="5 6">ATCC BAA-344</strain>
    </source>
</reference>
<dbReference type="AlphaFoldDB" id="G8PC57"/>
<evidence type="ECO:0000313" key="5">
    <source>
        <dbReference type="EMBL" id="AEV94876.1"/>
    </source>
</evidence>
<sequence length="109" mass="12048">MTASQREALALFVDDIEVLNALADSNRQRIIILLGSHLRTGMTVTEITGQMNLSQPAVSHHLKILKQVKIVGSKKNGLQNIYSLTLDNTLLKLEKLVASIRASLQDIEE</sequence>
<evidence type="ECO:0000256" key="1">
    <source>
        <dbReference type="ARBA" id="ARBA00023015"/>
    </source>
</evidence>
<keyword evidence="2" id="KW-0238">DNA-binding</keyword>